<keyword evidence="2" id="KW-1185">Reference proteome</keyword>
<name>A0A1I8AW19_9BILA</name>
<dbReference type="AlphaFoldDB" id="A0A1I8AW19"/>
<feature type="region of interest" description="Disordered" evidence="1">
    <location>
        <begin position="1"/>
        <end position="40"/>
    </location>
</feature>
<feature type="compositionally biased region" description="Polar residues" evidence="1">
    <location>
        <begin position="1"/>
        <end position="11"/>
    </location>
</feature>
<evidence type="ECO:0000313" key="3">
    <source>
        <dbReference type="WBParaSite" id="L893_g9667.t1"/>
    </source>
</evidence>
<dbReference type="Proteomes" id="UP000095287">
    <property type="component" value="Unplaced"/>
</dbReference>
<evidence type="ECO:0000313" key="2">
    <source>
        <dbReference type="Proteomes" id="UP000095287"/>
    </source>
</evidence>
<sequence>MTQDKPSSKSFTPLIKHRASVSYPPRNKLAEQDKSPLNQTFTVGQRLPVPLKRSNSIDSDVVEYTIQDAISGRLPQQRSGQSWSNRSVRNKGFSTANTSLSRVFSSKLPSLDASVKNRNCCQKYWTQTQMELQKYKRALMGN</sequence>
<organism evidence="2 3">
    <name type="scientific">Steinernema glaseri</name>
    <dbReference type="NCBI Taxonomy" id="37863"/>
    <lineage>
        <taxon>Eukaryota</taxon>
        <taxon>Metazoa</taxon>
        <taxon>Ecdysozoa</taxon>
        <taxon>Nematoda</taxon>
        <taxon>Chromadorea</taxon>
        <taxon>Rhabditida</taxon>
        <taxon>Tylenchina</taxon>
        <taxon>Panagrolaimomorpha</taxon>
        <taxon>Strongyloidoidea</taxon>
        <taxon>Steinernematidae</taxon>
        <taxon>Steinernema</taxon>
    </lineage>
</organism>
<dbReference type="WBParaSite" id="L893_g9667.t1">
    <property type="protein sequence ID" value="L893_g9667.t1"/>
    <property type="gene ID" value="L893_g9667"/>
</dbReference>
<accession>A0A1I8AW19</accession>
<evidence type="ECO:0000256" key="1">
    <source>
        <dbReference type="SAM" id="MobiDB-lite"/>
    </source>
</evidence>
<protein>
    <submittedName>
        <fullName evidence="3">Uncharacterized protein</fullName>
    </submittedName>
</protein>
<reference evidence="3" key="1">
    <citation type="submission" date="2016-11" db="UniProtKB">
        <authorList>
            <consortium name="WormBaseParasite"/>
        </authorList>
    </citation>
    <scope>IDENTIFICATION</scope>
</reference>
<proteinExistence type="predicted"/>